<evidence type="ECO:0000313" key="3">
    <source>
        <dbReference type="Proteomes" id="UP000663981"/>
    </source>
</evidence>
<evidence type="ECO:0000313" key="2">
    <source>
        <dbReference type="EMBL" id="MBO1512115.1"/>
    </source>
</evidence>
<keyword evidence="3" id="KW-1185">Reference proteome</keyword>
<feature type="domain" description="Sin" evidence="1">
    <location>
        <begin position="7"/>
        <end position="45"/>
    </location>
</feature>
<reference evidence="2 3" key="1">
    <citation type="submission" date="2021-03" db="EMBL/GenBank/DDBJ databases">
        <title>Whole genome sequence of Metabacillus bambusae BG109.</title>
        <authorList>
            <person name="Jeong J.W."/>
        </authorList>
    </citation>
    <scope>NUCLEOTIDE SEQUENCE [LARGE SCALE GENOMIC DNA]</scope>
    <source>
        <strain evidence="2 3">BG109</strain>
    </source>
</reference>
<comment type="caution">
    <text evidence="2">The sequence shown here is derived from an EMBL/GenBank/DDBJ whole genome shotgun (WGS) entry which is preliminary data.</text>
</comment>
<dbReference type="Pfam" id="PF08671">
    <property type="entry name" value="SinI"/>
    <property type="match status" value="1"/>
</dbReference>
<accession>A0ABS3N1H1</accession>
<dbReference type="EMBL" id="JAGDEL010000006">
    <property type="protein sequence ID" value="MBO1512115.1"/>
    <property type="molecule type" value="Genomic_DNA"/>
</dbReference>
<dbReference type="Proteomes" id="UP000663981">
    <property type="component" value="Unassembled WGS sequence"/>
</dbReference>
<dbReference type="PROSITE" id="PS51500">
    <property type="entry name" value="SIN"/>
    <property type="match status" value="1"/>
</dbReference>
<protein>
    <submittedName>
        <fullName evidence="2">Anti-repressor SinI family protein</fullName>
    </submittedName>
</protein>
<dbReference type="RefSeq" id="WP_207977806.1">
    <property type="nucleotide sequence ID" value="NZ_JAGDEL010000006.1"/>
</dbReference>
<proteinExistence type="predicted"/>
<dbReference type="SUPFAM" id="SSF47406">
    <property type="entry name" value="SinR repressor dimerisation domain-like"/>
    <property type="match status" value="1"/>
</dbReference>
<organism evidence="2 3">
    <name type="scientific">Metabacillus bambusae</name>
    <dbReference type="NCBI Taxonomy" id="2795218"/>
    <lineage>
        <taxon>Bacteria</taxon>
        <taxon>Bacillati</taxon>
        <taxon>Bacillota</taxon>
        <taxon>Bacilli</taxon>
        <taxon>Bacillales</taxon>
        <taxon>Bacillaceae</taxon>
        <taxon>Metabacillus</taxon>
    </lineage>
</organism>
<gene>
    <name evidence="2" type="ORF">I7822_10610</name>
</gene>
<dbReference type="InterPro" id="IPR036281">
    <property type="entry name" value="SinR/SinI_dimer_dom_sf"/>
</dbReference>
<sequence>MEKFKHTTLSDSNRDLDYEWIKLIQEAFILGITKEEIKHFLQTYGDINHQKSQ</sequence>
<evidence type="ECO:0000259" key="1">
    <source>
        <dbReference type="PROSITE" id="PS51500"/>
    </source>
</evidence>
<dbReference type="InterPro" id="IPR010981">
    <property type="entry name" value="SinR/SinI_dimer_dom"/>
</dbReference>
<name>A0ABS3N1H1_9BACI</name>